<dbReference type="STRING" id="1423782.FD32_GL000005"/>
<dbReference type="AlphaFoldDB" id="A0A0R1XLL2"/>
<dbReference type="PATRIC" id="fig|1423782.4.peg.5"/>
<evidence type="ECO:0000313" key="1">
    <source>
        <dbReference type="EMBL" id="KRM27580.1"/>
    </source>
</evidence>
<comment type="caution">
    <text evidence="1">The sequence shown here is derived from an EMBL/GenBank/DDBJ whole genome shotgun (WGS) entry which is preliminary data.</text>
</comment>
<name>A0A0R1XLL2_9LACO</name>
<organism evidence="1 2">
    <name type="scientific">Limosilactobacillus panis DSM 6035</name>
    <dbReference type="NCBI Taxonomy" id="1423782"/>
    <lineage>
        <taxon>Bacteria</taxon>
        <taxon>Bacillati</taxon>
        <taxon>Bacillota</taxon>
        <taxon>Bacilli</taxon>
        <taxon>Lactobacillales</taxon>
        <taxon>Lactobacillaceae</taxon>
        <taxon>Limosilactobacillus</taxon>
    </lineage>
</organism>
<sequence>MDSFAAIKDFMDKNLAGKMHADTYQFVAPRVQLHGDTAILTYQLFADTNFINMKYNVVEVFQKNTTGEWKVVHSTWDTITPYARDLSQDQKGTVTA</sequence>
<gene>
    <name evidence="1" type="ORF">FD32_GL000005</name>
</gene>
<keyword evidence="2" id="KW-1185">Reference proteome</keyword>
<dbReference type="Gene3D" id="3.10.450.50">
    <property type="match status" value="1"/>
</dbReference>
<dbReference type="InterPro" id="IPR032710">
    <property type="entry name" value="NTF2-like_dom_sf"/>
</dbReference>
<reference evidence="1 2" key="1">
    <citation type="journal article" date="2015" name="Genome Announc.">
        <title>Expanding the biotechnology potential of lactobacilli through comparative genomics of 213 strains and associated genera.</title>
        <authorList>
            <person name="Sun Z."/>
            <person name="Harris H.M."/>
            <person name="McCann A."/>
            <person name="Guo C."/>
            <person name="Argimon S."/>
            <person name="Zhang W."/>
            <person name="Yang X."/>
            <person name="Jeffery I.B."/>
            <person name="Cooney J.C."/>
            <person name="Kagawa T.F."/>
            <person name="Liu W."/>
            <person name="Song Y."/>
            <person name="Salvetti E."/>
            <person name="Wrobel A."/>
            <person name="Rasinkangas P."/>
            <person name="Parkhill J."/>
            <person name="Rea M.C."/>
            <person name="O'Sullivan O."/>
            <person name="Ritari J."/>
            <person name="Douillard F.P."/>
            <person name="Paul Ross R."/>
            <person name="Yang R."/>
            <person name="Briner A.E."/>
            <person name="Felis G.E."/>
            <person name="de Vos W.M."/>
            <person name="Barrangou R."/>
            <person name="Klaenhammer T.R."/>
            <person name="Caufield P.W."/>
            <person name="Cui Y."/>
            <person name="Zhang H."/>
            <person name="O'Toole P.W."/>
        </authorList>
    </citation>
    <scope>NUCLEOTIDE SEQUENCE [LARGE SCALE GENOMIC DNA]</scope>
    <source>
        <strain evidence="1 2">DSM 6035</strain>
    </source>
</reference>
<evidence type="ECO:0008006" key="3">
    <source>
        <dbReference type="Google" id="ProtNLM"/>
    </source>
</evidence>
<accession>A0A0R1XLL2</accession>
<dbReference type="EMBL" id="AZGM01000056">
    <property type="protein sequence ID" value="KRM27580.1"/>
    <property type="molecule type" value="Genomic_DNA"/>
</dbReference>
<proteinExistence type="predicted"/>
<protein>
    <recommendedName>
        <fullName evidence="3">SnoaL-like domain-containing protein</fullName>
    </recommendedName>
</protein>
<evidence type="ECO:0000313" key="2">
    <source>
        <dbReference type="Proteomes" id="UP000051412"/>
    </source>
</evidence>
<dbReference type="Proteomes" id="UP000051412">
    <property type="component" value="Unassembled WGS sequence"/>
</dbReference>
<dbReference type="SUPFAM" id="SSF54427">
    <property type="entry name" value="NTF2-like"/>
    <property type="match status" value="1"/>
</dbReference>